<dbReference type="InParanoid" id="A2ERY1"/>
<proteinExistence type="predicted"/>
<dbReference type="EMBL" id="DS113471">
    <property type="protein sequence ID" value="EAY04576.1"/>
    <property type="molecule type" value="Genomic_DNA"/>
</dbReference>
<dbReference type="Proteomes" id="UP000001542">
    <property type="component" value="Unassembled WGS sequence"/>
</dbReference>
<organism evidence="1 2">
    <name type="scientific">Trichomonas vaginalis (strain ATCC PRA-98 / G3)</name>
    <dbReference type="NCBI Taxonomy" id="412133"/>
    <lineage>
        <taxon>Eukaryota</taxon>
        <taxon>Metamonada</taxon>
        <taxon>Parabasalia</taxon>
        <taxon>Trichomonadida</taxon>
        <taxon>Trichomonadidae</taxon>
        <taxon>Trichomonas</taxon>
    </lineage>
</organism>
<reference evidence="1" key="1">
    <citation type="submission" date="2006-10" db="EMBL/GenBank/DDBJ databases">
        <authorList>
            <person name="Amadeo P."/>
            <person name="Zhao Q."/>
            <person name="Wortman J."/>
            <person name="Fraser-Liggett C."/>
            <person name="Carlton J."/>
        </authorList>
    </citation>
    <scope>NUCLEOTIDE SEQUENCE</scope>
    <source>
        <strain evidence="1">G3</strain>
    </source>
</reference>
<dbReference type="KEGG" id="tva:4762439"/>
<dbReference type="RefSeq" id="XP_001316799.1">
    <property type="nucleotide sequence ID" value="XM_001316764.1"/>
</dbReference>
<accession>A2ERY1</accession>
<dbReference type="SUPFAM" id="SSF53448">
    <property type="entry name" value="Nucleotide-diphospho-sugar transferases"/>
    <property type="match status" value="1"/>
</dbReference>
<reference evidence="1" key="2">
    <citation type="journal article" date="2007" name="Science">
        <title>Draft genome sequence of the sexually transmitted pathogen Trichomonas vaginalis.</title>
        <authorList>
            <person name="Carlton J.M."/>
            <person name="Hirt R.P."/>
            <person name="Silva J.C."/>
            <person name="Delcher A.L."/>
            <person name="Schatz M."/>
            <person name="Zhao Q."/>
            <person name="Wortman J.R."/>
            <person name="Bidwell S.L."/>
            <person name="Alsmark U.C.M."/>
            <person name="Besteiro S."/>
            <person name="Sicheritz-Ponten T."/>
            <person name="Noel C.J."/>
            <person name="Dacks J.B."/>
            <person name="Foster P.G."/>
            <person name="Simillion C."/>
            <person name="Van de Peer Y."/>
            <person name="Miranda-Saavedra D."/>
            <person name="Barton G.J."/>
            <person name="Westrop G.D."/>
            <person name="Mueller S."/>
            <person name="Dessi D."/>
            <person name="Fiori P.L."/>
            <person name="Ren Q."/>
            <person name="Paulsen I."/>
            <person name="Zhang H."/>
            <person name="Bastida-Corcuera F.D."/>
            <person name="Simoes-Barbosa A."/>
            <person name="Brown M.T."/>
            <person name="Hayes R.D."/>
            <person name="Mukherjee M."/>
            <person name="Okumura C.Y."/>
            <person name="Schneider R."/>
            <person name="Smith A.J."/>
            <person name="Vanacova S."/>
            <person name="Villalvazo M."/>
            <person name="Haas B.J."/>
            <person name="Pertea M."/>
            <person name="Feldblyum T.V."/>
            <person name="Utterback T.R."/>
            <person name="Shu C.L."/>
            <person name="Osoegawa K."/>
            <person name="de Jong P.J."/>
            <person name="Hrdy I."/>
            <person name="Horvathova L."/>
            <person name="Zubacova Z."/>
            <person name="Dolezal P."/>
            <person name="Malik S.B."/>
            <person name="Logsdon J.M. Jr."/>
            <person name="Henze K."/>
            <person name="Gupta A."/>
            <person name="Wang C.C."/>
            <person name="Dunne R.L."/>
            <person name="Upcroft J.A."/>
            <person name="Upcroft P."/>
            <person name="White O."/>
            <person name="Salzberg S.L."/>
            <person name="Tang P."/>
            <person name="Chiu C.-H."/>
            <person name="Lee Y.-S."/>
            <person name="Embley T.M."/>
            <person name="Coombs G.H."/>
            <person name="Mottram J.C."/>
            <person name="Tachezy J."/>
            <person name="Fraser-Liggett C.M."/>
            <person name="Johnson P.J."/>
        </authorList>
    </citation>
    <scope>NUCLEOTIDE SEQUENCE [LARGE SCALE GENOMIC DNA]</scope>
    <source>
        <strain evidence="1">G3</strain>
    </source>
</reference>
<dbReference type="AlphaFoldDB" id="A2ERY1"/>
<keyword evidence="2" id="KW-1185">Reference proteome</keyword>
<sequence length="375" mass="43401">MVLILNVRQPIIEEINTERELFILNRQRPCTLDRNMDLIGPPSYIHEIGTKEWTDIDLENKLSKIDWSECPNCDLIHRPTKVNSTSRDFIIVAMINCSNNLQGFLRSLRSTGSRAMVVLFCDELAMKQLSDFHKDLIQKCGAILINIGKMPTKFLKKPFENRHPLFYTFLYKYRKLIDRVIMVDLLDVYFQEDPFTPDFNSSTFAATTEMVKFSTCPINTEWISVADPNYDPYFYADKTPLCFGMVYGCITCFLKFYDIIFKQKPWKNFQISTIDQGYLNYYFYKGIFSRNGLFVAGSKAGDKIISTRGGNVSSKVGPYGEMLMEGSDNVPAILHHYNRHCKLWQDIHRKCKLVGSDSKAYAKQKEMTEKCPLPD</sequence>
<gene>
    <name evidence="1" type="ORF">TVAG_233120</name>
</gene>
<dbReference type="VEuPathDB" id="TrichDB:TVAGG3_0486570"/>
<dbReference type="OrthoDB" id="10559466at2759"/>
<evidence type="ECO:0000313" key="1">
    <source>
        <dbReference type="EMBL" id="EAY04576.1"/>
    </source>
</evidence>
<name>A2ERY1_TRIV3</name>
<protein>
    <submittedName>
        <fullName evidence="1">Uncharacterized protein</fullName>
    </submittedName>
</protein>
<evidence type="ECO:0000313" key="2">
    <source>
        <dbReference type="Proteomes" id="UP000001542"/>
    </source>
</evidence>
<dbReference type="InterPro" id="IPR029044">
    <property type="entry name" value="Nucleotide-diphossugar_trans"/>
</dbReference>
<dbReference type="VEuPathDB" id="TrichDB:TVAG_233120"/>